<dbReference type="GO" id="GO:0016020">
    <property type="term" value="C:membrane"/>
    <property type="evidence" value="ECO:0007669"/>
    <property type="project" value="UniProtKB-SubCell"/>
</dbReference>
<evidence type="ECO:0000256" key="6">
    <source>
        <dbReference type="SAM" id="Phobius"/>
    </source>
</evidence>
<keyword evidence="4 6" id="KW-0472">Membrane</keyword>
<dbReference type="OrthoDB" id="5348404at2759"/>
<dbReference type="EMBL" id="AGNL01013700">
    <property type="protein sequence ID" value="EJK67080.1"/>
    <property type="molecule type" value="Genomic_DNA"/>
</dbReference>
<protein>
    <submittedName>
        <fullName evidence="7">Uncharacterized protein</fullName>
    </submittedName>
</protein>
<reference evidence="7 8" key="1">
    <citation type="journal article" date="2012" name="Genome Biol.">
        <title>Genome and low-iron response of an oceanic diatom adapted to chronic iron limitation.</title>
        <authorList>
            <person name="Lommer M."/>
            <person name="Specht M."/>
            <person name="Roy A.S."/>
            <person name="Kraemer L."/>
            <person name="Andreson R."/>
            <person name="Gutowska M.A."/>
            <person name="Wolf J."/>
            <person name="Bergner S.V."/>
            <person name="Schilhabel M.B."/>
            <person name="Klostermeier U.C."/>
            <person name="Beiko R.G."/>
            <person name="Rosenstiel P."/>
            <person name="Hippler M."/>
            <person name="Laroche J."/>
        </authorList>
    </citation>
    <scope>NUCLEOTIDE SEQUENCE [LARGE SCALE GENOMIC DNA]</scope>
    <source>
        <strain evidence="7 8">CCMP1005</strain>
    </source>
</reference>
<gene>
    <name evidence="7" type="ORF">THAOC_11930</name>
</gene>
<feature type="transmembrane region" description="Helical" evidence="6">
    <location>
        <begin position="388"/>
        <end position="408"/>
    </location>
</feature>
<dbReference type="eggNOG" id="KOG2641">
    <property type="taxonomic scope" value="Eukaryota"/>
</dbReference>
<feature type="transmembrane region" description="Helical" evidence="6">
    <location>
        <begin position="271"/>
        <end position="293"/>
    </location>
</feature>
<name>K0SNY8_THAOC</name>
<dbReference type="AlphaFoldDB" id="K0SNY8"/>
<evidence type="ECO:0000256" key="2">
    <source>
        <dbReference type="ARBA" id="ARBA00022692"/>
    </source>
</evidence>
<dbReference type="Proteomes" id="UP000266841">
    <property type="component" value="Unassembled WGS sequence"/>
</dbReference>
<keyword evidence="8" id="KW-1185">Reference proteome</keyword>
<evidence type="ECO:0000313" key="8">
    <source>
        <dbReference type="Proteomes" id="UP000266841"/>
    </source>
</evidence>
<comment type="subcellular location">
    <subcellularLocation>
        <location evidence="1">Membrane</location>
        <topology evidence="1">Multi-pass membrane protein</topology>
    </subcellularLocation>
</comment>
<feature type="compositionally biased region" description="Polar residues" evidence="5">
    <location>
        <begin position="27"/>
        <end position="50"/>
    </location>
</feature>
<organism evidence="7 8">
    <name type="scientific">Thalassiosira oceanica</name>
    <name type="common">Marine diatom</name>
    <dbReference type="NCBI Taxonomy" id="159749"/>
    <lineage>
        <taxon>Eukaryota</taxon>
        <taxon>Sar</taxon>
        <taxon>Stramenopiles</taxon>
        <taxon>Ochrophyta</taxon>
        <taxon>Bacillariophyta</taxon>
        <taxon>Coscinodiscophyceae</taxon>
        <taxon>Thalassiosirophycidae</taxon>
        <taxon>Thalassiosirales</taxon>
        <taxon>Thalassiosiraceae</taxon>
        <taxon>Thalassiosira</taxon>
    </lineage>
</organism>
<feature type="transmembrane region" description="Helical" evidence="6">
    <location>
        <begin position="348"/>
        <end position="368"/>
    </location>
</feature>
<dbReference type="SMART" id="SM01417">
    <property type="entry name" value="Solute_trans_a"/>
    <property type="match status" value="1"/>
</dbReference>
<keyword evidence="3 6" id="KW-1133">Transmembrane helix</keyword>
<evidence type="ECO:0000256" key="4">
    <source>
        <dbReference type="ARBA" id="ARBA00023136"/>
    </source>
</evidence>
<evidence type="ECO:0000256" key="1">
    <source>
        <dbReference type="ARBA" id="ARBA00004141"/>
    </source>
</evidence>
<feature type="region of interest" description="Disordered" evidence="5">
    <location>
        <begin position="1"/>
        <end position="50"/>
    </location>
</feature>
<keyword evidence="2 6" id="KW-0812">Transmembrane</keyword>
<feature type="transmembrane region" description="Helical" evidence="6">
    <location>
        <begin position="101"/>
        <end position="122"/>
    </location>
</feature>
<proteinExistence type="predicted"/>
<dbReference type="PANTHER" id="PTHR23423">
    <property type="entry name" value="ORGANIC SOLUTE TRANSPORTER-RELATED"/>
    <property type="match status" value="1"/>
</dbReference>
<dbReference type="Pfam" id="PF03619">
    <property type="entry name" value="Solute_trans_a"/>
    <property type="match status" value="1"/>
</dbReference>
<dbReference type="InterPro" id="IPR005178">
    <property type="entry name" value="Ostalpha/TMEM184C"/>
</dbReference>
<feature type="transmembrane region" description="Helical" evidence="6">
    <location>
        <begin position="134"/>
        <end position="152"/>
    </location>
</feature>
<feature type="transmembrane region" description="Helical" evidence="6">
    <location>
        <begin position="172"/>
        <end position="191"/>
    </location>
</feature>
<accession>K0SNY8</accession>
<evidence type="ECO:0000256" key="5">
    <source>
        <dbReference type="SAM" id="MobiDB-lite"/>
    </source>
</evidence>
<evidence type="ECO:0000256" key="3">
    <source>
        <dbReference type="ARBA" id="ARBA00022989"/>
    </source>
</evidence>
<comment type="caution">
    <text evidence="7">The sequence shown here is derived from an EMBL/GenBank/DDBJ whole genome shotgun (WGS) entry which is preliminary data.</text>
</comment>
<evidence type="ECO:0000313" key="7">
    <source>
        <dbReference type="EMBL" id="EJK67080.1"/>
    </source>
</evidence>
<feature type="transmembrane region" description="Helical" evidence="6">
    <location>
        <begin position="305"/>
        <end position="328"/>
    </location>
</feature>
<sequence length="523" mass="58899">MAEASGNGDGTSSISNVPPSAIWGRANTDTDTGGPTSASPVVPARTTTNNRSPVFADVAGDLMSEPPSLQEYHMHTSLSRANPLHHLKKSLPSTIRLMKKLSHIMTVSSSAIFLLVVFPLLFNSAVRDAREGKTDFAAFYSAASFVVITLVLSFREILHHLYNWYAPEVQKFVVRILFMVPLYSVGSWLSLRFHVGARVYIDTIRDLYEAYVIQSFVYYLVELLGGEDRMAGLLSRKDPEFGDHGWLMSKLGMSRQWTMGREFLLKVKHGVLQYVVIRTTTTLLVTFVFLPSGNYGEGTFCWTTAYGYITVIINISVLYAVYVLVKLFYAVQSDLRSPIDWHPIGKFLCIKGVVFFTWWQSVFIYMLQSQGFIKDIGTWSGDDVANGIIDYLVCVEMVFFAIAHMFTFTYKEYLPEELEDQKQSGIVGWLFRGIDKRRRRLNHDGTHDSSPSLANAEDALQSALLQDDHGDDDIQPYIDEEGNVTENGASYKSPLSPQGFSKLNDPLSLREALVKTLRDSWWS</sequence>